<dbReference type="PANTHER" id="PTHR47805:SF1">
    <property type="entry name" value="SAGA-ASSOCIATED FACTOR 73"/>
    <property type="match status" value="1"/>
</dbReference>
<dbReference type="EMBL" id="JBBJBU010000001">
    <property type="protein sequence ID" value="KAK7207422.1"/>
    <property type="molecule type" value="Genomic_DNA"/>
</dbReference>
<dbReference type="PROSITE" id="PS51505">
    <property type="entry name" value="SCA7"/>
    <property type="match status" value="1"/>
</dbReference>
<dbReference type="RefSeq" id="XP_064770455.1">
    <property type="nucleotide sequence ID" value="XM_064911447.1"/>
</dbReference>
<accession>A0ABR1FCD3</accession>
<keyword evidence="4" id="KW-1185">Reference proteome</keyword>
<gene>
    <name evidence="3" type="ORF">BZA70DRAFT_271247</name>
</gene>
<proteinExistence type="predicted"/>
<feature type="compositionally biased region" description="Basic and acidic residues" evidence="1">
    <location>
        <begin position="267"/>
        <end position="276"/>
    </location>
</feature>
<protein>
    <submittedName>
        <fullName evidence="3">SCA7, zinc-binding domain-containing protein</fullName>
    </submittedName>
</protein>
<feature type="region of interest" description="Disordered" evidence="1">
    <location>
        <begin position="53"/>
        <end position="125"/>
    </location>
</feature>
<dbReference type="PANTHER" id="PTHR47805">
    <property type="entry name" value="SAGA-ASSOCIATED FACTOR 73"/>
    <property type="match status" value="1"/>
</dbReference>
<dbReference type="Gene3D" id="6.10.140.670">
    <property type="match status" value="1"/>
</dbReference>
<dbReference type="Proteomes" id="UP001498771">
    <property type="component" value="Unassembled WGS sequence"/>
</dbReference>
<feature type="compositionally biased region" description="Basic and acidic residues" evidence="1">
    <location>
        <begin position="248"/>
        <end position="258"/>
    </location>
</feature>
<feature type="compositionally biased region" description="Low complexity" evidence="1">
    <location>
        <begin position="53"/>
        <end position="82"/>
    </location>
</feature>
<dbReference type="Pfam" id="PF08313">
    <property type="entry name" value="SCA7"/>
    <property type="match status" value="1"/>
</dbReference>
<feature type="domain" description="SCA7" evidence="2">
    <location>
        <begin position="287"/>
        <end position="353"/>
    </location>
</feature>
<reference evidence="3 4" key="1">
    <citation type="submission" date="2024-03" db="EMBL/GenBank/DDBJ databases">
        <title>Genome-scale model development and genomic sequencing of the oleaginous clade Lipomyces.</title>
        <authorList>
            <consortium name="Lawrence Berkeley National Laboratory"/>
            <person name="Czajka J.J."/>
            <person name="Han Y."/>
            <person name="Kim J."/>
            <person name="Mondo S.J."/>
            <person name="Hofstad B.A."/>
            <person name="Robles A."/>
            <person name="Haridas S."/>
            <person name="Riley R."/>
            <person name="LaButti K."/>
            <person name="Pangilinan J."/>
            <person name="Andreopoulos W."/>
            <person name="Lipzen A."/>
            <person name="Yan J."/>
            <person name="Wang M."/>
            <person name="Ng V."/>
            <person name="Grigoriev I.V."/>
            <person name="Spatafora J.W."/>
            <person name="Magnuson J.K."/>
            <person name="Baker S.E."/>
            <person name="Pomraning K.R."/>
        </authorList>
    </citation>
    <scope>NUCLEOTIDE SEQUENCE [LARGE SCALE GENOMIC DNA]</scope>
    <source>
        <strain evidence="3 4">Phaff 52-87</strain>
    </source>
</reference>
<evidence type="ECO:0000313" key="4">
    <source>
        <dbReference type="Proteomes" id="UP001498771"/>
    </source>
</evidence>
<comment type="caution">
    <text evidence="3">The sequence shown here is derived from an EMBL/GenBank/DDBJ whole genome shotgun (WGS) entry which is preliminary data.</text>
</comment>
<evidence type="ECO:0000256" key="1">
    <source>
        <dbReference type="SAM" id="MobiDB-lite"/>
    </source>
</evidence>
<evidence type="ECO:0000313" key="3">
    <source>
        <dbReference type="EMBL" id="KAK7207422.1"/>
    </source>
</evidence>
<dbReference type="GeneID" id="90036959"/>
<sequence length="419" mass="43290">MASAGTLSAAAGIKPSPSDSISRLAADALLTRVFGANAASSTPVSLRAGAFSLSSTSSSSSSSSSLSSSTSSSTSASSASSTAEADPTWQEYARILEEDDRERDASLSPDIVDQDSPAPRLGPSDKLAFTSANPLTASLDYAICSTCSRPFLKHVLVKHIRDCLSQAQAVEQQALKGKITSMADSKAKDTIRVHTATGSGSGGGGKDSKSDNAKANRSGGGNDSQSGGAAGGASGAGGGSGGGNGGNDGDKDKKKKDSSSSSKKRKADGADSEKPVSKKKKQTVKAVPKPKGPVDVERQCGVPLPNGGFCARSLTCKSHSMGAKRNVPGRSQPYDVLLAAYQKKNQLKQAALTSSAQLAEDMELANGPVDSDEEVESVMDGVHRSFPVPLERKVVMPVRIKHQFFRMREMFASAFSRPI</sequence>
<dbReference type="InterPro" id="IPR013243">
    <property type="entry name" value="SCA7_dom"/>
</dbReference>
<dbReference type="InterPro" id="IPR037804">
    <property type="entry name" value="SGF73"/>
</dbReference>
<organism evidence="3 4">
    <name type="scientific">Myxozyma melibiosi</name>
    <dbReference type="NCBI Taxonomy" id="54550"/>
    <lineage>
        <taxon>Eukaryota</taxon>
        <taxon>Fungi</taxon>
        <taxon>Dikarya</taxon>
        <taxon>Ascomycota</taxon>
        <taxon>Saccharomycotina</taxon>
        <taxon>Lipomycetes</taxon>
        <taxon>Lipomycetales</taxon>
        <taxon>Lipomycetaceae</taxon>
        <taxon>Myxozyma</taxon>
    </lineage>
</organism>
<name>A0ABR1FCD3_9ASCO</name>
<feature type="region of interest" description="Disordered" evidence="1">
    <location>
        <begin position="194"/>
        <end position="299"/>
    </location>
</feature>
<evidence type="ECO:0000259" key="2">
    <source>
        <dbReference type="PROSITE" id="PS51505"/>
    </source>
</evidence>
<feature type="compositionally biased region" description="Gly residues" evidence="1">
    <location>
        <begin position="218"/>
        <end position="247"/>
    </location>
</feature>